<accession>A0A1G9L062</accession>
<evidence type="ECO:0000313" key="3">
    <source>
        <dbReference type="EMBL" id="SDL55368.1"/>
    </source>
</evidence>
<evidence type="ECO:0000313" key="4">
    <source>
        <dbReference type="Proteomes" id="UP000183200"/>
    </source>
</evidence>
<dbReference type="InterPro" id="IPR029069">
    <property type="entry name" value="HotDog_dom_sf"/>
</dbReference>
<dbReference type="CDD" id="cd00586">
    <property type="entry name" value="4HBT"/>
    <property type="match status" value="1"/>
</dbReference>
<dbReference type="STRING" id="430522.BFS30_25640"/>
<dbReference type="PANTHER" id="PTHR31793:SF27">
    <property type="entry name" value="NOVEL THIOESTERASE SUPERFAMILY DOMAIN AND SAPOSIN A-TYPE DOMAIN CONTAINING PROTEIN (0610012H03RIK)"/>
    <property type="match status" value="1"/>
</dbReference>
<protein>
    <submittedName>
        <fullName evidence="3">Acyl-CoA thioester hydrolase</fullName>
    </submittedName>
</protein>
<evidence type="ECO:0000256" key="1">
    <source>
        <dbReference type="ARBA" id="ARBA00005953"/>
    </source>
</evidence>
<dbReference type="Pfam" id="PF13279">
    <property type="entry name" value="4HBT_2"/>
    <property type="match status" value="1"/>
</dbReference>
<organism evidence="3 4">
    <name type="scientific">Pedobacter steynii</name>
    <dbReference type="NCBI Taxonomy" id="430522"/>
    <lineage>
        <taxon>Bacteria</taxon>
        <taxon>Pseudomonadati</taxon>
        <taxon>Bacteroidota</taxon>
        <taxon>Sphingobacteriia</taxon>
        <taxon>Sphingobacteriales</taxon>
        <taxon>Sphingobacteriaceae</taxon>
        <taxon>Pedobacter</taxon>
    </lineage>
</organism>
<dbReference type="PANTHER" id="PTHR31793">
    <property type="entry name" value="4-HYDROXYBENZOYL-COA THIOESTERASE FAMILY MEMBER"/>
    <property type="match status" value="1"/>
</dbReference>
<proteinExistence type="inferred from homology"/>
<dbReference type="AlphaFoldDB" id="A0A1G9L062"/>
<dbReference type="Gene3D" id="3.10.129.10">
    <property type="entry name" value="Hotdog Thioesterase"/>
    <property type="match status" value="1"/>
</dbReference>
<keyword evidence="2 3" id="KW-0378">Hydrolase</keyword>
<sequence>MKKVLSNTRKVRFQDCDPFNHLNNAKYLDYFINAREDQLLEDYGMDVFGLMASQKLSWVVSSQQIGYFRPATAMESISIETQLIAFDSKNLVVEMRMYDENKTRLKALLWTRFSHFNLVLQRSAEHSEELTELFREVLLPVEQSDFEARRTYIIQQKKEAK</sequence>
<dbReference type="Proteomes" id="UP000183200">
    <property type="component" value="Unassembled WGS sequence"/>
</dbReference>
<reference evidence="4" key="1">
    <citation type="submission" date="2016-10" db="EMBL/GenBank/DDBJ databases">
        <authorList>
            <person name="Varghese N."/>
            <person name="Submissions S."/>
        </authorList>
    </citation>
    <scope>NUCLEOTIDE SEQUENCE [LARGE SCALE GENOMIC DNA]</scope>
    <source>
        <strain evidence="4">DSM 19110</strain>
    </source>
</reference>
<dbReference type="RefSeq" id="WP_083361682.1">
    <property type="nucleotide sequence ID" value="NZ_FNGY01000001.1"/>
</dbReference>
<name>A0A1G9L062_9SPHI</name>
<dbReference type="InterPro" id="IPR050563">
    <property type="entry name" value="4-hydroxybenzoyl-CoA_TE"/>
</dbReference>
<keyword evidence="4" id="KW-1185">Reference proteome</keyword>
<comment type="similarity">
    <text evidence="1">Belongs to the 4-hydroxybenzoyl-CoA thioesterase family.</text>
</comment>
<evidence type="ECO:0000256" key="2">
    <source>
        <dbReference type="ARBA" id="ARBA00022801"/>
    </source>
</evidence>
<dbReference type="GO" id="GO:0047617">
    <property type="term" value="F:fatty acyl-CoA hydrolase activity"/>
    <property type="evidence" value="ECO:0007669"/>
    <property type="project" value="TreeGrafter"/>
</dbReference>
<gene>
    <name evidence="3" type="ORF">SAMN05421820_101722</name>
</gene>
<dbReference type="EMBL" id="FNGY01000001">
    <property type="protein sequence ID" value="SDL55368.1"/>
    <property type="molecule type" value="Genomic_DNA"/>
</dbReference>
<dbReference type="SUPFAM" id="SSF54637">
    <property type="entry name" value="Thioesterase/thiol ester dehydrase-isomerase"/>
    <property type="match status" value="1"/>
</dbReference>